<reference evidence="2 3" key="1">
    <citation type="submission" date="2008-10" db="EMBL/GenBank/DDBJ databases">
        <title>Draft genome sequence of Collinsella stercoris (DSM 13279).</title>
        <authorList>
            <person name="Sudarsanam P."/>
            <person name="Ley R."/>
            <person name="Guruge J."/>
            <person name="Turnbaugh P.J."/>
            <person name="Mahowald M."/>
            <person name="Liep D."/>
            <person name="Gordon J."/>
        </authorList>
    </citation>
    <scope>NUCLEOTIDE SEQUENCE [LARGE SCALE GENOMIC DNA]</scope>
    <source>
        <strain evidence="2 3">DSM 13279</strain>
    </source>
</reference>
<organism evidence="2 3">
    <name type="scientific">Collinsella stercoris DSM 13279</name>
    <dbReference type="NCBI Taxonomy" id="445975"/>
    <lineage>
        <taxon>Bacteria</taxon>
        <taxon>Bacillati</taxon>
        <taxon>Actinomycetota</taxon>
        <taxon>Coriobacteriia</taxon>
        <taxon>Coriobacteriales</taxon>
        <taxon>Coriobacteriaceae</taxon>
        <taxon>Collinsella</taxon>
    </lineage>
</organism>
<reference evidence="2 3" key="2">
    <citation type="submission" date="2008-10" db="EMBL/GenBank/DDBJ databases">
        <authorList>
            <person name="Fulton L."/>
            <person name="Clifton S."/>
            <person name="Fulton B."/>
            <person name="Xu J."/>
            <person name="Minx P."/>
            <person name="Pepin K.H."/>
            <person name="Johnson M."/>
            <person name="Thiruvilangam P."/>
            <person name="Bhonagiri V."/>
            <person name="Nash W.E."/>
            <person name="Mardis E.R."/>
            <person name="Wilson R.K."/>
        </authorList>
    </citation>
    <scope>NUCLEOTIDE SEQUENCE [LARGE SCALE GENOMIC DNA]</scope>
    <source>
        <strain evidence="2 3">DSM 13279</strain>
    </source>
</reference>
<dbReference type="Proteomes" id="UP000003560">
    <property type="component" value="Unassembled WGS sequence"/>
</dbReference>
<dbReference type="HOGENOM" id="CLU_3151658_0_0_11"/>
<evidence type="ECO:0000313" key="2">
    <source>
        <dbReference type="EMBL" id="EEA91535.1"/>
    </source>
</evidence>
<sequence>MFHLAAAFWALVVRLALFLAIYLLIFFSSQPFRMNRKQMNRTPGAISV</sequence>
<dbReference type="STRING" id="445975.COLSTE_00212"/>
<keyword evidence="3" id="KW-1185">Reference proteome</keyword>
<accession>B6G822</accession>
<protein>
    <submittedName>
        <fullName evidence="2">Uncharacterized protein</fullName>
    </submittedName>
</protein>
<feature type="transmembrane region" description="Helical" evidence="1">
    <location>
        <begin position="6"/>
        <end position="27"/>
    </location>
</feature>
<name>B6G822_9ACTN</name>
<evidence type="ECO:0000256" key="1">
    <source>
        <dbReference type="SAM" id="Phobius"/>
    </source>
</evidence>
<keyword evidence="1" id="KW-1133">Transmembrane helix</keyword>
<comment type="caution">
    <text evidence="2">The sequence shown here is derived from an EMBL/GenBank/DDBJ whole genome shotgun (WGS) entry which is preliminary data.</text>
</comment>
<proteinExistence type="predicted"/>
<dbReference type="AlphaFoldDB" id="B6G822"/>
<gene>
    <name evidence="2" type="ORF">COLSTE_00212</name>
</gene>
<keyword evidence="1" id="KW-0812">Transmembrane</keyword>
<keyword evidence="1" id="KW-0472">Membrane</keyword>
<dbReference type="EMBL" id="ABXJ01000013">
    <property type="protein sequence ID" value="EEA91535.1"/>
    <property type="molecule type" value="Genomic_DNA"/>
</dbReference>
<evidence type="ECO:0000313" key="3">
    <source>
        <dbReference type="Proteomes" id="UP000003560"/>
    </source>
</evidence>